<accession>A0A6N3H6F2</accession>
<gene>
    <name evidence="1" type="ORF">RILFYP67_03169</name>
</gene>
<organism evidence="1">
    <name type="scientific">Roseburia intestinalis</name>
    <dbReference type="NCBI Taxonomy" id="166486"/>
    <lineage>
        <taxon>Bacteria</taxon>
        <taxon>Bacillati</taxon>
        <taxon>Bacillota</taxon>
        <taxon>Clostridia</taxon>
        <taxon>Lachnospirales</taxon>
        <taxon>Lachnospiraceae</taxon>
        <taxon>Roseburia</taxon>
    </lineage>
</organism>
<proteinExistence type="predicted"/>
<protein>
    <submittedName>
        <fullName evidence="1">Uncharacterized protein</fullName>
    </submittedName>
</protein>
<evidence type="ECO:0000313" key="1">
    <source>
        <dbReference type="EMBL" id="VYU72657.1"/>
    </source>
</evidence>
<sequence length="58" mass="7078">MKNIIMDFGFYYEIAKKKIKLKLWSAEYSKGYLYFFLNNVADVTEEQYNEYSKMIDEL</sequence>
<reference evidence="1" key="1">
    <citation type="submission" date="2019-11" db="EMBL/GenBank/DDBJ databases">
        <authorList>
            <person name="Feng L."/>
        </authorList>
    </citation>
    <scope>NUCLEOTIDE SEQUENCE</scope>
    <source>
        <strain evidence="1">RintestinalisLFYP67</strain>
    </source>
</reference>
<dbReference type="AlphaFoldDB" id="A0A6N3H6F2"/>
<dbReference type="EMBL" id="CACRUM010000102">
    <property type="protein sequence ID" value="VYU72657.1"/>
    <property type="molecule type" value="Genomic_DNA"/>
</dbReference>
<name>A0A6N3H6F2_9FIRM</name>
<dbReference type="RefSeq" id="WP_422047092.1">
    <property type="nucleotide sequence ID" value="NZ_CACRUM010000102.1"/>
</dbReference>